<comment type="caution">
    <text evidence="1">The sequence shown here is derived from an EMBL/GenBank/DDBJ whole genome shotgun (WGS) entry which is preliminary data.</text>
</comment>
<accession>A0A835U2R3</accession>
<evidence type="ECO:0000313" key="3">
    <source>
        <dbReference type="Proteomes" id="UP000618051"/>
    </source>
</evidence>
<name>A0A835U2R3_9PASS</name>
<protein>
    <submittedName>
        <fullName evidence="1">Uncharacterized protein</fullName>
    </submittedName>
</protein>
<sequence length="128" mass="14611">MFNFFDQKNTASVDENRTGDVLKTCKSLFQKRAVDLDSTMEKDYQSSGAASLCFGQKKIMWDHIHSRTAFVFVQNLARREIKLDLNAECMHSNRSRAIQHMDAKCPFTAPMEPSTPRAMRQGGPYCLL</sequence>
<dbReference type="EMBL" id="JADDUC010000010">
    <property type="protein sequence ID" value="KAG0130508.1"/>
    <property type="molecule type" value="Genomic_DNA"/>
</dbReference>
<evidence type="ECO:0000313" key="2">
    <source>
        <dbReference type="EMBL" id="KAI1237831.1"/>
    </source>
</evidence>
<reference evidence="2" key="3">
    <citation type="submission" date="2022-01" db="EMBL/GenBank/DDBJ databases">
        <authorList>
            <person name="Rubenstein D.R."/>
        </authorList>
    </citation>
    <scope>NUCLEOTIDE SEQUENCE</scope>
    <source>
        <strain evidence="2">SS15</strain>
        <tissue evidence="2">Liver</tissue>
    </source>
</reference>
<evidence type="ECO:0000313" key="1">
    <source>
        <dbReference type="EMBL" id="KAG0130508.1"/>
    </source>
</evidence>
<gene>
    <name evidence="2" type="ORF">IHE44_0013919</name>
    <name evidence="1" type="ORF">IHE44_014566</name>
</gene>
<dbReference type="EMBL" id="JADDUC020000007">
    <property type="protein sequence ID" value="KAI1237831.1"/>
    <property type="molecule type" value="Genomic_DNA"/>
</dbReference>
<dbReference type="AlphaFoldDB" id="A0A835U2R3"/>
<proteinExistence type="predicted"/>
<dbReference type="Proteomes" id="UP000618051">
    <property type="component" value="Unassembled WGS sequence"/>
</dbReference>
<keyword evidence="3" id="KW-1185">Reference proteome</keyword>
<reference evidence="1" key="1">
    <citation type="submission" date="2020-10" db="EMBL/GenBank/DDBJ databases">
        <title>Feather gene expression reveals the developmental basis of iridescence in African starlings.</title>
        <authorList>
            <person name="Rubenstein D.R."/>
        </authorList>
    </citation>
    <scope>NUCLEOTIDE SEQUENCE</scope>
    <source>
        <strain evidence="1">SS15</strain>
        <tissue evidence="1">Liver</tissue>
    </source>
</reference>
<reference evidence="2 3" key="2">
    <citation type="journal article" date="2021" name="J. Hered.">
        <title>Feather Gene Expression Elucidates the Developmental Basis of Plumage Iridescence in African Starlings.</title>
        <authorList>
            <person name="Rubenstein D.R."/>
            <person name="Corvelo A."/>
            <person name="MacManes M.D."/>
            <person name="Maia R."/>
            <person name="Narzisi G."/>
            <person name="Rousaki A."/>
            <person name="Vandenabeele P."/>
            <person name="Shawkey M.D."/>
            <person name="Solomon J."/>
        </authorList>
    </citation>
    <scope>NUCLEOTIDE SEQUENCE [LARGE SCALE GENOMIC DNA]</scope>
    <source>
        <strain evidence="2">SS15</strain>
    </source>
</reference>
<organism evidence="1">
    <name type="scientific">Lamprotornis superbus</name>
    <dbReference type="NCBI Taxonomy" id="245042"/>
    <lineage>
        <taxon>Eukaryota</taxon>
        <taxon>Metazoa</taxon>
        <taxon>Chordata</taxon>
        <taxon>Craniata</taxon>
        <taxon>Vertebrata</taxon>
        <taxon>Euteleostomi</taxon>
        <taxon>Archelosauria</taxon>
        <taxon>Archosauria</taxon>
        <taxon>Dinosauria</taxon>
        <taxon>Saurischia</taxon>
        <taxon>Theropoda</taxon>
        <taxon>Coelurosauria</taxon>
        <taxon>Aves</taxon>
        <taxon>Neognathae</taxon>
        <taxon>Neoaves</taxon>
        <taxon>Telluraves</taxon>
        <taxon>Australaves</taxon>
        <taxon>Passeriformes</taxon>
        <taxon>Sturnidae</taxon>
        <taxon>Lamprotornis</taxon>
    </lineage>
</organism>